<dbReference type="PANTHER" id="PTHR42939">
    <property type="entry name" value="ABC TRANSPORTER ATP-BINDING PROTEIN ALBC-RELATED"/>
    <property type="match status" value="1"/>
</dbReference>
<evidence type="ECO:0000256" key="2">
    <source>
        <dbReference type="ARBA" id="ARBA00022741"/>
    </source>
</evidence>
<sequence>MEIKIENLKKVYGGITVLDIPELTLHSGELIGLVGNNGAGKTTLMRLILDLIKADEGRVTSNGQPVSETEEWKNYTGSFIDGRFLIDYLTPEEYFSFIADVYHISKETLEQRLQTFEGLMHGEILGTRKYLRDFSEGNRQKVGIIGAMLIRPQVLILDEPFNYLDPSSQITIARLIEHTCKDFGTTVILSSHNLSFVADISTRILLLEKGLIVKDLPNADGAAKAELNEYFGMENEEKPADTA</sequence>
<dbReference type="SMART" id="SM00382">
    <property type="entry name" value="AAA"/>
    <property type="match status" value="1"/>
</dbReference>
<evidence type="ECO:0000256" key="1">
    <source>
        <dbReference type="ARBA" id="ARBA00022448"/>
    </source>
</evidence>
<protein>
    <submittedName>
        <fullName evidence="5">ABC-type transporter ATP-binding protein EcsA</fullName>
    </submittedName>
</protein>
<dbReference type="PROSITE" id="PS50893">
    <property type="entry name" value="ABC_TRANSPORTER_2"/>
    <property type="match status" value="1"/>
</dbReference>
<dbReference type="Gene3D" id="3.40.50.300">
    <property type="entry name" value="P-loop containing nucleotide triphosphate hydrolases"/>
    <property type="match status" value="1"/>
</dbReference>
<dbReference type="GO" id="GO:0016887">
    <property type="term" value="F:ATP hydrolysis activity"/>
    <property type="evidence" value="ECO:0007669"/>
    <property type="project" value="InterPro"/>
</dbReference>
<keyword evidence="2" id="KW-0547">Nucleotide-binding</keyword>
<gene>
    <name evidence="5" type="primary">ecsA</name>
    <name evidence="5" type="ORF">NCTC13063_01781</name>
</gene>
<evidence type="ECO:0000313" key="6">
    <source>
        <dbReference type="Proteomes" id="UP000255283"/>
    </source>
</evidence>
<keyword evidence="3 5" id="KW-0067">ATP-binding</keyword>
<dbReference type="InterPro" id="IPR027417">
    <property type="entry name" value="P-loop_NTPase"/>
</dbReference>
<dbReference type="Proteomes" id="UP000255283">
    <property type="component" value="Unassembled WGS sequence"/>
</dbReference>
<keyword evidence="1" id="KW-0813">Transport</keyword>
<dbReference type="EMBL" id="UGTJ01000001">
    <property type="protein sequence ID" value="SUB80496.1"/>
    <property type="molecule type" value="Genomic_DNA"/>
</dbReference>
<organism evidence="5 6">
    <name type="scientific">Segatella buccae</name>
    <dbReference type="NCBI Taxonomy" id="28126"/>
    <lineage>
        <taxon>Bacteria</taxon>
        <taxon>Pseudomonadati</taxon>
        <taxon>Bacteroidota</taxon>
        <taxon>Bacteroidia</taxon>
        <taxon>Bacteroidales</taxon>
        <taxon>Prevotellaceae</taxon>
        <taxon>Segatella</taxon>
    </lineage>
</organism>
<dbReference type="SUPFAM" id="SSF52540">
    <property type="entry name" value="P-loop containing nucleoside triphosphate hydrolases"/>
    <property type="match status" value="1"/>
</dbReference>
<feature type="domain" description="ABC transporter" evidence="4">
    <location>
        <begin position="3"/>
        <end position="234"/>
    </location>
</feature>
<comment type="caution">
    <text evidence="5">The sequence shown here is derived from an EMBL/GenBank/DDBJ whole genome shotgun (WGS) entry which is preliminary data.</text>
</comment>
<dbReference type="RefSeq" id="WP_115153901.1">
    <property type="nucleotide sequence ID" value="NZ_DBFWLE010000015.1"/>
</dbReference>
<dbReference type="GO" id="GO:0005524">
    <property type="term" value="F:ATP binding"/>
    <property type="evidence" value="ECO:0007669"/>
    <property type="project" value="UniProtKB-KW"/>
</dbReference>
<dbReference type="PANTHER" id="PTHR42939:SF1">
    <property type="entry name" value="ABC TRANSPORTER ATP-BINDING PROTEIN ALBC-RELATED"/>
    <property type="match status" value="1"/>
</dbReference>
<accession>A0AAQ1UJC9</accession>
<evidence type="ECO:0000313" key="5">
    <source>
        <dbReference type="EMBL" id="SUB80496.1"/>
    </source>
</evidence>
<reference evidence="5 6" key="1">
    <citation type="submission" date="2018-06" db="EMBL/GenBank/DDBJ databases">
        <authorList>
            <consortium name="Pathogen Informatics"/>
            <person name="Doyle S."/>
        </authorList>
    </citation>
    <scope>NUCLEOTIDE SEQUENCE [LARGE SCALE GENOMIC DNA]</scope>
    <source>
        <strain evidence="5 6">NCTC13063</strain>
    </source>
</reference>
<evidence type="ECO:0000256" key="3">
    <source>
        <dbReference type="ARBA" id="ARBA00022840"/>
    </source>
</evidence>
<dbReference type="AlphaFoldDB" id="A0AAQ1UJC9"/>
<dbReference type="Pfam" id="PF00005">
    <property type="entry name" value="ABC_tran"/>
    <property type="match status" value="1"/>
</dbReference>
<dbReference type="CDD" id="cd03230">
    <property type="entry name" value="ABC_DR_subfamily_A"/>
    <property type="match status" value="1"/>
</dbReference>
<name>A0AAQ1UJC9_9BACT</name>
<evidence type="ECO:0000259" key="4">
    <source>
        <dbReference type="PROSITE" id="PS50893"/>
    </source>
</evidence>
<dbReference type="InterPro" id="IPR003439">
    <property type="entry name" value="ABC_transporter-like_ATP-bd"/>
</dbReference>
<dbReference type="InterPro" id="IPR051782">
    <property type="entry name" value="ABC_Transporter_VariousFunc"/>
</dbReference>
<proteinExistence type="predicted"/>
<dbReference type="InterPro" id="IPR003593">
    <property type="entry name" value="AAA+_ATPase"/>
</dbReference>